<feature type="transmembrane region" description="Helical" evidence="7">
    <location>
        <begin position="212"/>
        <end position="232"/>
    </location>
</feature>
<keyword evidence="2 7" id="KW-0813">Transport</keyword>
<name>A0ABQ6ABN3_9PROT</name>
<organism evidence="9 10">
    <name type="scientific">Acidocella aquatica</name>
    <dbReference type="NCBI Taxonomy" id="1922313"/>
    <lineage>
        <taxon>Bacteria</taxon>
        <taxon>Pseudomonadati</taxon>
        <taxon>Pseudomonadota</taxon>
        <taxon>Alphaproteobacteria</taxon>
        <taxon>Acetobacterales</taxon>
        <taxon>Acidocellaceae</taxon>
        <taxon>Acidocella</taxon>
    </lineage>
</organism>
<evidence type="ECO:0000256" key="7">
    <source>
        <dbReference type="RuleBase" id="RU363032"/>
    </source>
</evidence>
<evidence type="ECO:0000256" key="4">
    <source>
        <dbReference type="ARBA" id="ARBA00022692"/>
    </source>
</evidence>
<keyword evidence="4 7" id="KW-0812">Transmembrane</keyword>
<feature type="transmembrane region" description="Helical" evidence="7">
    <location>
        <begin position="35"/>
        <end position="57"/>
    </location>
</feature>
<keyword evidence="5 7" id="KW-1133">Transmembrane helix</keyword>
<feature type="transmembrane region" description="Helical" evidence="7">
    <location>
        <begin position="99"/>
        <end position="123"/>
    </location>
</feature>
<dbReference type="Gene3D" id="1.10.3720.10">
    <property type="entry name" value="MetI-like"/>
    <property type="match status" value="1"/>
</dbReference>
<evidence type="ECO:0000313" key="10">
    <source>
        <dbReference type="Proteomes" id="UP001156641"/>
    </source>
</evidence>
<keyword evidence="10" id="KW-1185">Reference proteome</keyword>
<keyword evidence="3" id="KW-1003">Cell membrane</keyword>
<reference evidence="10" key="1">
    <citation type="journal article" date="2019" name="Int. J. Syst. Evol. Microbiol.">
        <title>The Global Catalogue of Microorganisms (GCM) 10K type strain sequencing project: providing services to taxonomists for standard genome sequencing and annotation.</title>
        <authorList>
            <consortium name="The Broad Institute Genomics Platform"/>
            <consortium name="The Broad Institute Genome Sequencing Center for Infectious Disease"/>
            <person name="Wu L."/>
            <person name="Ma J."/>
        </authorList>
    </citation>
    <scope>NUCLEOTIDE SEQUENCE [LARGE SCALE GENOMIC DNA]</scope>
    <source>
        <strain evidence="10">NBRC 112502</strain>
    </source>
</reference>
<dbReference type="RefSeq" id="WP_284259564.1">
    <property type="nucleotide sequence ID" value="NZ_BSOS01000094.1"/>
</dbReference>
<gene>
    <name evidence="9" type="ORF">GCM10010909_33950</name>
</gene>
<feature type="transmembrane region" description="Helical" evidence="7">
    <location>
        <begin position="168"/>
        <end position="192"/>
    </location>
</feature>
<evidence type="ECO:0000256" key="1">
    <source>
        <dbReference type="ARBA" id="ARBA00004651"/>
    </source>
</evidence>
<dbReference type="Pfam" id="PF00528">
    <property type="entry name" value="BPD_transp_1"/>
    <property type="match status" value="1"/>
</dbReference>
<evidence type="ECO:0000256" key="6">
    <source>
        <dbReference type="ARBA" id="ARBA00023136"/>
    </source>
</evidence>
<protein>
    <submittedName>
        <fullName evidence="9">Sulfate ABC transporter permease</fullName>
    </submittedName>
</protein>
<comment type="similarity">
    <text evidence="7">Belongs to the binding-protein-dependent transport system permease family.</text>
</comment>
<evidence type="ECO:0000256" key="2">
    <source>
        <dbReference type="ARBA" id="ARBA00022448"/>
    </source>
</evidence>
<dbReference type="PANTHER" id="PTHR30183:SF3">
    <property type="entry name" value="MOLYBDENUM TRANSPORT SYSTEM PERMEASE PROTEIN MODB"/>
    <property type="match status" value="1"/>
</dbReference>
<evidence type="ECO:0000259" key="8">
    <source>
        <dbReference type="PROSITE" id="PS50928"/>
    </source>
</evidence>
<sequence length="238" mass="24885">MLGFLSAPLFALLTGGDWRGANLDAQDVRAVVTSLAGGALSVGLIAVMGTPVALYLARTAGRRGAMVEALVLIPMLMPTLALGILLVSLYGPAAPVGAAFARVGLVLTNSPAAFVLAGVYAALPTYIIAARGALVEVPDALEQIARTLGDGPWRVFWRVTLPLAQRGLAGALALCWVRALGEFGIVLILAYFPAGMPVRLWVDVQDLGIEAVFPLVAVFLLAALPLPLWLGLRARRRG</sequence>
<evidence type="ECO:0000256" key="5">
    <source>
        <dbReference type="ARBA" id="ARBA00022989"/>
    </source>
</evidence>
<dbReference type="PROSITE" id="PS50928">
    <property type="entry name" value="ABC_TM1"/>
    <property type="match status" value="1"/>
</dbReference>
<comment type="caution">
    <text evidence="9">The sequence shown here is derived from an EMBL/GenBank/DDBJ whole genome shotgun (WGS) entry which is preliminary data.</text>
</comment>
<evidence type="ECO:0000256" key="3">
    <source>
        <dbReference type="ARBA" id="ARBA00022475"/>
    </source>
</evidence>
<dbReference type="EMBL" id="BSOS01000094">
    <property type="protein sequence ID" value="GLR68713.1"/>
    <property type="molecule type" value="Genomic_DNA"/>
</dbReference>
<evidence type="ECO:0000313" key="9">
    <source>
        <dbReference type="EMBL" id="GLR68713.1"/>
    </source>
</evidence>
<dbReference type="SUPFAM" id="SSF161098">
    <property type="entry name" value="MetI-like"/>
    <property type="match status" value="1"/>
</dbReference>
<dbReference type="Proteomes" id="UP001156641">
    <property type="component" value="Unassembled WGS sequence"/>
</dbReference>
<dbReference type="InterPro" id="IPR035906">
    <property type="entry name" value="MetI-like_sf"/>
</dbReference>
<feature type="transmembrane region" description="Helical" evidence="7">
    <location>
        <begin position="69"/>
        <end position="93"/>
    </location>
</feature>
<dbReference type="InterPro" id="IPR000515">
    <property type="entry name" value="MetI-like"/>
</dbReference>
<feature type="domain" description="ABC transmembrane type-1" evidence="8">
    <location>
        <begin position="31"/>
        <end position="230"/>
    </location>
</feature>
<accession>A0ABQ6ABN3</accession>
<proteinExistence type="inferred from homology"/>
<dbReference type="PANTHER" id="PTHR30183">
    <property type="entry name" value="MOLYBDENUM TRANSPORT SYSTEM PERMEASE PROTEIN MODB"/>
    <property type="match status" value="1"/>
</dbReference>
<keyword evidence="6 7" id="KW-0472">Membrane</keyword>
<dbReference type="CDD" id="cd06261">
    <property type="entry name" value="TM_PBP2"/>
    <property type="match status" value="1"/>
</dbReference>
<comment type="subcellular location">
    <subcellularLocation>
        <location evidence="1 7">Cell membrane</location>
        <topology evidence="1 7">Multi-pass membrane protein</topology>
    </subcellularLocation>
</comment>